<keyword evidence="2" id="KW-0408">Iron</keyword>
<dbReference type="Proteomes" id="UP000617402">
    <property type="component" value="Unassembled WGS sequence"/>
</dbReference>
<dbReference type="PANTHER" id="PTHR42827">
    <property type="entry name" value="IRON-SULFUR CLUSTER-BINDING PROTEIN-RELATED"/>
    <property type="match status" value="1"/>
</dbReference>
<evidence type="ECO:0000313" key="5">
    <source>
        <dbReference type="EMBL" id="MBC9785485.1"/>
    </source>
</evidence>
<dbReference type="PROSITE" id="PS51379">
    <property type="entry name" value="4FE4S_FER_2"/>
    <property type="match status" value="1"/>
</dbReference>
<accession>A0ABR7T6A0</accession>
<dbReference type="EMBL" id="JACVHF010000014">
    <property type="protein sequence ID" value="MBC9785485.1"/>
    <property type="molecule type" value="Genomic_DNA"/>
</dbReference>
<comment type="caution">
    <text evidence="5">The sequence shown here is derived from an EMBL/GenBank/DDBJ whole genome shotgun (WGS) entry which is preliminary data.</text>
</comment>
<organism evidence="5 6">
    <name type="scientific">Heliobacterium chlorum</name>
    <dbReference type="NCBI Taxonomy" id="2698"/>
    <lineage>
        <taxon>Bacteria</taxon>
        <taxon>Bacillati</taxon>
        <taxon>Bacillota</taxon>
        <taxon>Clostridia</taxon>
        <taxon>Eubacteriales</taxon>
        <taxon>Heliobacteriaceae</taxon>
        <taxon>Heliobacterium</taxon>
    </lineage>
</organism>
<evidence type="ECO:0000313" key="6">
    <source>
        <dbReference type="Proteomes" id="UP000617402"/>
    </source>
</evidence>
<evidence type="ECO:0000256" key="1">
    <source>
        <dbReference type="ARBA" id="ARBA00022723"/>
    </source>
</evidence>
<dbReference type="Gene3D" id="3.30.70.20">
    <property type="match status" value="1"/>
</dbReference>
<gene>
    <name evidence="5" type="ORF">H1S01_13310</name>
</gene>
<dbReference type="InterPro" id="IPR017896">
    <property type="entry name" value="4Fe4S_Fe-S-bd"/>
</dbReference>
<dbReference type="PANTHER" id="PTHR42827:SF1">
    <property type="entry name" value="IRON-SULFUR CLUSTER-BINDING PROTEIN"/>
    <property type="match status" value="1"/>
</dbReference>
<feature type="domain" description="4Fe-4S ferredoxin-type" evidence="4">
    <location>
        <begin position="165"/>
        <end position="194"/>
    </location>
</feature>
<keyword evidence="3" id="KW-0411">Iron-sulfur</keyword>
<sequence>MSRSELKRKVTRYAKSLGAELVGYAPVSRWNEYGEVPTAYRPQHLWPQAKTIIVLGTPMLLPMLETTPSINHGVMYDTTNDFLDRIAYQLSLYLNRLGYASIFSPRDGYGDVEVLLENPVGCFSHVYAGKYAGLGTIGYSHNLINKQYGPRVRYVSIFTELDVEGDPLVKRDLCTKCLICQKLCPSNAFTTQEDRLIADFDKMACTRHHEVLGREKRWPCGVCIKVCPIGEDRKLYQSRNIQLYLDEPEVLQKNPDDERYSAWVHVRKHGSKGNRIF</sequence>
<evidence type="ECO:0000259" key="4">
    <source>
        <dbReference type="PROSITE" id="PS51379"/>
    </source>
</evidence>
<protein>
    <submittedName>
        <fullName evidence="5">Epoxyqueuosine reductase</fullName>
    </submittedName>
</protein>
<keyword evidence="6" id="KW-1185">Reference proteome</keyword>
<evidence type="ECO:0000256" key="2">
    <source>
        <dbReference type="ARBA" id="ARBA00023004"/>
    </source>
</evidence>
<dbReference type="SUPFAM" id="SSF54862">
    <property type="entry name" value="4Fe-4S ferredoxins"/>
    <property type="match status" value="1"/>
</dbReference>
<proteinExistence type="predicted"/>
<name>A0ABR7T6A0_HELCL</name>
<dbReference type="PROSITE" id="PS00198">
    <property type="entry name" value="4FE4S_FER_1"/>
    <property type="match status" value="1"/>
</dbReference>
<reference evidence="5 6" key="1">
    <citation type="submission" date="2020-07" db="EMBL/GenBank/DDBJ databases">
        <title>Draft whole-genome sequence of Heliobacterium chlorum DSM 3682, type strain.</title>
        <authorList>
            <person name="Kyndt J.A."/>
            <person name="Meyer T.E."/>
            <person name="Imhoff J.F."/>
        </authorList>
    </citation>
    <scope>NUCLEOTIDE SEQUENCE [LARGE SCALE GENOMIC DNA]</scope>
    <source>
        <strain evidence="5 6">DSM 3682</strain>
    </source>
</reference>
<dbReference type="InterPro" id="IPR017900">
    <property type="entry name" value="4Fe4S_Fe_S_CS"/>
</dbReference>
<keyword evidence="1" id="KW-0479">Metal-binding</keyword>
<evidence type="ECO:0000256" key="3">
    <source>
        <dbReference type="ARBA" id="ARBA00023014"/>
    </source>
</evidence>